<dbReference type="EMBL" id="LAZR01000448">
    <property type="protein sequence ID" value="KKN68494.1"/>
    <property type="molecule type" value="Genomic_DNA"/>
</dbReference>
<sequence length="183" mass="20488">MNTCFRPLPHQRRPRGPLPWFPSPTQSMLQALSAFCRPGRSRRILLVFGWCSPVSCLTAWTLTDVLNLFPWRPLIPALHTSKFLLHSHNHIPLSGSCQALALGEGPPRAKSHKPLVFNAFRVLDPEFRIRPGQGALALEQGSGRALVTCSGGIEHFAVPTRKVVAPYLYYMMTYFSRASTIPR</sequence>
<proteinExistence type="predicted"/>
<dbReference type="AlphaFoldDB" id="A0A0F9SNB2"/>
<gene>
    <name evidence="1" type="ORF">LCGC14_0451300</name>
</gene>
<comment type="caution">
    <text evidence="1">The sequence shown here is derived from an EMBL/GenBank/DDBJ whole genome shotgun (WGS) entry which is preliminary data.</text>
</comment>
<accession>A0A0F9SNB2</accession>
<name>A0A0F9SNB2_9ZZZZ</name>
<reference evidence="1" key="1">
    <citation type="journal article" date="2015" name="Nature">
        <title>Complex archaea that bridge the gap between prokaryotes and eukaryotes.</title>
        <authorList>
            <person name="Spang A."/>
            <person name="Saw J.H."/>
            <person name="Jorgensen S.L."/>
            <person name="Zaremba-Niedzwiedzka K."/>
            <person name="Martijn J."/>
            <person name="Lind A.E."/>
            <person name="van Eijk R."/>
            <person name="Schleper C."/>
            <person name="Guy L."/>
            <person name="Ettema T.J."/>
        </authorList>
    </citation>
    <scope>NUCLEOTIDE SEQUENCE</scope>
</reference>
<organism evidence="1">
    <name type="scientific">marine sediment metagenome</name>
    <dbReference type="NCBI Taxonomy" id="412755"/>
    <lineage>
        <taxon>unclassified sequences</taxon>
        <taxon>metagenomes</taxon>
        <taxon>ecological metagenomes</taxon>
    </lineage>
</organism>
<protein>
    <submittedName>
        <fullName evidence="1">Uncharacterized protein</fullName>
    </submittedName>
</protein>
<evidence type="ECO:0000313" key="1">
    <source>
        <dbReference type="EMBL" id="KKN68494.1"/>
    </source>
</evidence>